<proteinExistence type="predicted"/>
<dbReference type="Proteomes" id="UP000712600">
    <property type="component" value="Unassembled WGS sequence"/>
</dbReference>
<accession>A0A8S9NJS3</accession>
<feature type="compositionally biased region" description="Basic and acidic residues" evidence="1">
    <location>
        <begin position="81"/>
        <end position="94"/>
    </location>
</feature>
<gene>
    <name evidence="2" type="ORF">F2Q69_00045172</name>
</gene>
<reference evidence="2" key="1">
    <citation type="submission" date="2019-12" db="EMBL/GenBank/DDBJ databases">
        <title>Genome sequencing and annotation of Brassica cretica.</title>
        <authorList>
            <person name="Studholme D.J."/>
            <person name="Sarris P."/>
        </authorList>
    </citation>
    <scope>NUCLEOTIDE SEQUENCE</scope>
    <source>
        <strain evidence="2">PFS-109/04</strain>
        <tissue evidence="2">Leaf</tissue>
    </source>
</reference>
<feature type="region of interest" description="Disordered" evidence="1">
    <location>
        <begin position="1"/>
        <end position="133"/>
    </location>
</feature>
<evidence type="ECO:0000313" key="3">
    <source>
        <dbReference type="Proteomes" id="UP000712600"/>
    </source>
</evidence>
<feature type="compositionally biased region" description="Basic and acidic residues" evidence="1">
    <location>
        <begin position="112"/>
        <end position="121"/>
    </location>
</feature>
<name>A0A8S9NJS3_BRACR</name>
<evidence type="ECO:0000313" key="2">
    <source>
        <dbReference type="EMBL" id="KAF3501998.1"/>
    </source>
</evidence>
<dbReference type="EMBL" id="QGKX02001621">
    <property type="protein sequence ID" value="KAF3501998.1"/>
    <property type="molecule type" value="Genomic_DNA"/>
</dbReference>
<protein>
    <submittedName>
        <fullName evidence="2">Uncharacterized protein</fullName>
    </submittedName>
</protein>
<comment type="caution">
    <text evidence="2">The sequence shown here is derived from an EMBL/GenBank/DDBJ whole genome shotgun (WGS) entry which is preliminary data.</text>
</comment>
<evidence type="ECO:0000256" key="1">
    <source>
        <dbReference type="SAM" id="MobiDB-lite"/>
    </source>
</evidence>
<organism evidence="2 3">
    <name type="scientific">Brassica cretica</name>
    <name type="common">Mustard</name>
    <dbReference type="NCBI Taxonomy" id="69181"/>
    <lineage>
        <taxon>Eukaryota</taxon>
        <taxon>Viridiplantae</taxon>
        <taxon>Streptophyta</taxon>
        <taxon>Embryophyta</taxon>
        <taxon>Tracheophyta</taxon>
        <taxon>Spermatophyta</taxon>
        <taxon>Magnoliopsida</taxon>
        <taxon>eudicotyledons</taxon>
        <taxon>Gunneridae</taxon>
        <taxon>Pentapetalae</taxon>
        <taxon>rosids</taxon>
        <taxon>malvids</taxon>
        <taxon>Brassicales</taxon>
        <taxon>Brassicaceae</taxon>
        <taxon>Brassiceae</taxon>
        <taxon>Brassica</taxon>
    </lineage>
</organism>
<sequence length="133" mass="14503">MEQEGPTVATSPRERRPQTLDARCLQLPRDPPNTNQSKESQARTGSPLDTNYNRRHEIATPSDDAVVREEDLKITANKSAFCDREARTEVKATTENEAGSDQEDGNGAGRPDGCHEPERKAPSNLGCTVPTAS</sequence>
<dbReference type="AlphaFoldDB" id="A0A8S9NJS3"/>
<feature type="compositionally biased region" description="Polar residues" evidence="1">
    <location>
        <begin position="32"/>
        <end position="51"/>
    </location>
</feature>